<sequence length="115" mass="12735">MNRDKIRLIVVQKDDSKWMQIHFCQILQRGAKVVDASPSGALGVVDVADLWFPVPAGTDLFEAVEFILTSHKVAHHLVHLNRVNETKPSGVICTDWEATFCPIQAVTVGVIAEDE</sequence>
<dbReference type="EMBL" id="NEFY01000046">
    <property type="protein sequence ID" value="OZC34489.1"/>
    <property type="molecule type" value="Genomic_DNA"/>
</dbReference>
<comment type="caution">
    <text evidence="1">The sequence shown here is derived from an EMBL/GenBank/DDBJ whole genome shotgun (WGS) entry which is preliminary data.</text>
</comment>
<evidence type="ECO:0000313" key="3">
    <source>
        <dbReference type="Proteomes" id="UP000216984"/>
    </source>
</evidence>
<accession>A0A7Z1DR57</accession>
<name>A0A7Z1DR57_9GAMM</name>
<evidence type="ECO:0000313" key="1">
    <source>
        <dbReference type="EMBL" id="OZC34489.1"/>
    </source>
</evidence>
<proteinExistence type="predicted"/>
<dbReference type="AlphaFoldDB" id="A0A7Z1DR57"/>
<evidence type="ECO:0000313" key="2">
    <source>
        <dbReference type="EMBL" id="OZC34608.1"/>
    </source>
</evidence>
<reference evidence="1 3" key="1">
    <citation type="submission" date="2017-06" db="EMBL/GenBank/DDBJ databases">
        <title>Draft genome sequence of the halophilic bacterium Marinobacter vinifirmus FB1.</title>
        <authorList>
            <person name="Stepanov V.G."/>
            <person name="Roberts D.J."/>
            <person name="Fox G.E."/>
        </authorList>
    </citation>
    <scope>NUCLEOTIDE SEQUENCE [LARGE SCALE GENOMIC DNA]</scope>
    <source>
        <strain evidence="1 3">FB1</strain>
    </source>
</reference>
<organism evidence="1 3">
    <name type="scientific">Marinobacter vinifirmus</name>
    <dbReference type="NCBI Taxonomy" id="355591"/>
    <lineage>
        <taxon>Bacteria</taxon>
        <taxon>Pseudomonadati</taxon>
        <taxon>Pseudomonadota</taxon>
        <taxon>Gammaproteobacteria</taxon>
        <taxon>Pseudomonadales</taxon>
        <taxon>Marinobacteraceae</taxon>
        <taxon>Marinobacter</taxon>
    </lineage>
</organism>
<keyword evidence="3" id="KW-1185">Reference proteome</keyword>
<dbReference type="Proteomes" id="UP000216984">
    <property type="component" value="Unassembled WGS sequence"/>
</dbReference>
<protein>
    <submittedName>
        <fullName evidence="1">Uncharacterized protein</fullName>
    </submittedName>
</protein>
<gene>
    <name evidence="1" type="ORF">B9Q17_06135</name>
    <name evidence="2" type="ORF">B9Q17_10095</name>
</gene>
<dbReference type="EMBL" id="NEFY01000035">
    <property type="protein sequence ID" value="OZC34608.1"/>
    <property type="molecule type" value="Genomic_DNA"/>
</dbReference>